<feature type="compositionally biased region" description="Basic and acidic residues" evidence="1">
    <location>
        <begin position="265"/>
        <end position="279"/>
    </location>
</feature>
<evidence type="ECO:0008006" key="4">
    <source>
        <dbReference type="Google" id="ProtNLM"/>
    </source>
</evidence>
<dbReference type="GO" id="GO:0005771">
    <property type="term" value="C:multivesicular body"/>
    <property type="evidence" value="ECO:0007669"/>
    <property type="project" value="TreeGrafter"/>
</dbReference>
<evidence type="ECO:0000256" key="1">
    <source>
        <dbReference type="SAM" id="MobiDB-lite"/>
    </source>
</evidence>
<dbReference type="PANTHER" id="PTHR22761:SF18">
    <property type="entry name" value="SORTING PROTEIN SNF7 FAMILY PROTEIN, PUTATIVE (AFU_ORTHOLOGUE AFUA_2G16692)-RELATED"/>
    <property type="match status" value="1"/>
</dbReference>
<dbReference type="GO" id="GO:0032511">
    <property type="term" value="P:late endosome to vacuole transport via multivesicular body sorting pathway"/>
    <property type="evidence" value="ECO:0007669"/>
    <property type="project" value="TreeGrafter"/>
</dbReference>
<dbReference type="OrthoDB" id="10250120at2759"/>
<feature type="region of interest" description="Disordered" evidence="1">
    <location>
        <begin position="265"/>
        <end position="312"/>
    </location>
</feature>
<gene>
    <name evidence="2" type="ORF">FGG08_000211</name>
</gene>
<dbReference type="EMBL" id="JAGHQL010000002">
    <property type="protein sequence ID" value="KAH0547721.1"/>
    <property type="molecule type" value="Genomic_DNA"/>
</dbReference>
<organism evidence="2 3">
    <name type="scientific">Glutinoglossum americanum</name>
    <dbReference type="NCBI Taxonomy" id="1670608"/>
    <lineage>
        <taxon>Eukaryota</taxon>
        <taxon>Fungi</taxon>
        <taxon>Dikarya</taxon>
        <taxon>Ascomycota</taxon>
        <taxon>Pezizomycotina</taxon>
        <taxon>Geoglossomycetes</taxon>
        <taxon>Geoglossales</taxon>
        <taxon>Geoglossaceae</taxon>
        <taxon>Glutinoglossum</taxon>
    </lineage>
</organism>
<dbReference type="Pfam" id="PF03357">
    <property type="entry name" value="Snf7"/>
    <property type="match status" value="1"/>
</dbReference>
<feature type="region of interest" description="Disordered" evidence="1">
    <location>
        <begin position="225"/>
        <end position="244"/>
    </location>
</feature>
<dbReference type="InterPro" id="IPR005024">
    <property type="entry name" value="Snf7_fam"/>
</dbReference>
<dbReference type="GO" id="GO:0009898">
    <property type="term" value="C:cytoplasmic side of plasma membrane"/>
    <property type="evidence" value="ECO:0007669"/>
    <property type="project" value="TreeGrafter"/>
</dbReference>
<evidence type="ECO:0000313" key="2">
    <source>
        <dbReference type="EMBL" id="KAH0547721.1"/>
    </source>
</evidence>
<evidence type="ECO:0000313" key="3">
    <source>
        <dbReference type="Proteomes" id="UP000698800"/>
    </source>
</evidence>
<sequence>MERNFAGRINRVDRIFSKDMFVKQFAKVLSDKHELSDTDFTALLIFLSRDKGEIAYDGKTIKFKTLNEVATSIKTEDTTIASLKSIIADLSHQVSSLTSRIDSLSTAARNAVTQKNRVSALASLRSKKLAETTLSRRSEMLAQLEQVYSKIEQAADQVEIVRIMKASTVVLKGLHAEVGGTERVEDVVEELREEMSKVDEVGKVIAEVGDPGLGVDEEEVDDELEAMEREEKGKEDEAAAQETKRRLAALDKARADIARIAAEEERKRQENVETEKGVEESIAALEGMSLKEVQTPPSPEKDNTERPIVPAT</sequence>
<dbReference type="Gene3D" id="6.10.140.1230">
    <property type="match status" value="1"/>
</dbReference>
<feature type="compositionally biased region" description="Basic and acidic residues" evidence="1">
    <location>
        <begin position="226"/>
        <end position="244"/>
    </location>
</feature>
<dbReference type="GO" id="GO:0000815">
    <property type="term" value="C:ESCRT III complex"/>
    <property type="evidence" value="ECO:0007669"/>
    <property type="project" value="TreeGrafter"/>
</dbReference>
<proteinExistence type="predicted"/>
<comment type="caution">
    <text evidence="2">The sequence shown here is derived from an EMBL/GenBank/DDBJ whole genome shotgun (WGS) entry which is preliminary data.</text>
</comment>
<protein>
    <recommendedName>
        <fullName evidence="4">SNF7 family protein</fullName>
    </recommendedName>
</protein>
<reference evidence="2" key="1">
    <citation type="submission" date="2021-03" db="EMBL/GenBank/DDBJ databases">
        <title>Comparative genomics and phylogenomic investigation of the class Geoglossomycetes provide insights into ecological specialization and systematics.</title>
        <authorList>
            <person name="Melie T."/>
            <person name="Pirro S."/>
            <person name="Miller A.N."/>
            <person name="Quandt A."/>
        </authorList>
    </citation>
    <scope>NUCLEOTIDE SEQUENCE</scope>
    <source>
        <strain evidence="2">GBOQ0MN5Z8</strain>
    </source>
</reference>
<dbReference type="Proteomes" id="UP000698800">
    <property type="component" value="Unassembled WGS sequence"/>
</dbReference>
<dbReference type="PANTHER" id="PTHR22761">
    <property type="entry name" value="CHARGED MULTIVESICULAR BODY PROTEIN"/>
    <property type="match status" value="1"/>
</dbReference>
<accession>A0A9P8IGX3</accession>
<dbReference type="GO" id="GO:0006900">
    <property type="term" value="P:vesicle budding from membrane"/>
    <property type="evidence" value="ECO:0007669"/>
    <property type="project" value="TreeGrafter"/>
</dbReference>
<dbReference type="AlphaFoldDB" id="A0A9P8IGX3"/>
<keyword evidence="3" id="KW-1185">Reference proteome</keyword>
<name>A0A9P8IGX3_9PEZI</name>